<dbReference type="InterPro" id="IPR011010">
    <property type="entry name" value="DNA_brk_join_enz"/>
</dbReference>
<accession>A0A7X6AZA0</accession>
<comment type="caution">
    <text evidence="8">The sequence shown here is derived from an EMBL/GenBank/DDBJ whole genome shotgun (WGS) entry which is preliminary data.</text>
</comment>
<evidence type="ECO:0000259" key="7">
    <source>
        <dbReference type="PROSITE" id="PS51900"/>
    </source>
</evidence>
<dbReference type="PROSITE" id="PS51900">
    <property type="entry name" value="CB"/>
    <property type="match status" value="1"/>
</dbReference>
<dbReference type="SUPFAM" id="SSF56349">
    <property type="entry name" value="DNA breaking-rejoining enzymes"/>
    <property type="match status" value="1"/>
</dbReference>
<dbReference type="InterPro" id="IPR050090">
    <property type="entry name" value="Tyrosine_recombinase_XerCD"/>
</dbReference>
<evidence type="ECO:0000256" key="4">
    <source>
        <dbReference type="ARBA" id="ARBA00023172"/>
    </source>
</evidence>
<dbReference type="PANTHER" id="PTHR30349:SF64">
    <property type="entry name" value="PROPHAGE INTEGRASE INTD-RELATED"/>
    <property type="match status" value="1"/>
</dbReference>
<evidence type="ECO:0000313" key="8">
    <source>
        <dbReference type="EMBL" id="NIY67012.1"/>
    </source>
</evidence>
<keyword evidence="2" id="KW-0229">DNA integration</keyword>
<evidence type="ECO:0000256" key="2">
    <source>
        <dbReference type="ARBA" id="ARBA00022908"/>
    </source>
</evidence>
<dbReference type="GO" id="GO:0015074">
    <property type="term" value="P:DNA integration"/>
    <property type="evidence" value="ECO:0007669"/>
    <property type="project" value="UniProtKB-KW"/>
</dbReference>
<dbReference type="Gene3D" id="1.10.443.10">
    <property type="entry name" value="Intergrase catalytic core"/>
    <property type="match status" value="1"/>
</dbReference>
<name>A0A7X6AZA0_STRMQ</name>
<dbReference type="RefSeq" id="WP_167502523.1">
    <property type="nucleotide sequence ID" value="NZ_JAALLH010000001.1"/>
</dbReference>
<dbReference type="Pfam" id="PF14659">
    <property type="entry name" value="Phage_int_SAM_3"/>
    <property type="match status" value="1"/>
</dbReference>
<dbReference type="Pfam" id="PF00589">
    <property type="entry name" value="Phage_integrase"/>
    <property type="match status" value="1"/>
</dbReference>
<gene>
    <name evidence="8" type="ORF">SMALB_5050</name>
</gene>
<reference evidence="8 9" key="1">
    <citation type="submission" date="2020-02" db="EMBL/GenBank/DDBJ databases">
        <title>Streptomyces malaysiensis DSM14702 (JHCC583434, PFL_A843) Genome sequencing and assembly.</title>
        <authorList>
            <person name="Samborskyy M."/>
        </authorList>
    </citation>
    <scope>NUCLEOTIDE SEQUENCE [LARGE SCALE GENOMIC DNA]</scope>
    <source>
        <strain evidence="8 9">DSM 14702</strain>
    </source>
</reference>
<feature type="domain" description="Tyr recombinase" evidence="6">
    <location>
        <begin position="171"/>
        <end position="360"/>
    </location>
</feature>
<dbReference type="InterPro" id="IPR010998">
    <property type="entry name" value="Integrase_recombinase_N"/>
</dbReference>
<dbReference type="Proteomes" id="UP000536624">
    <property type="component" value="Unassembled WGS sequence"/>
</dbReference>
<evidence type="ECO:0000259" key="6">
    <source>
        <dbReference type="PROSITE" id="PS51898"/>
    </source>
</evidence>
<sequence>MAGRKPQRRREFGTVRQLPSGRWQARYWAPDGSRRKAPETFATKTDAQTWLTLTQADIERNHWVDPDVGAVNFKAYALTWVEERGLSATTDELYRRLLRLHILPAFGDMDLDEITPPGVRSWRAERLTATGATTVAKSYRLLKAIMETAADDELIRRNPCRIKGAGTEKAKERPTATVEQVDALADAMGPRWRLMVYFGAYGPMRPEEQAALRRPDVTLDPLAARVREAAPELTTGRRAEGDTKSDAGVRTVYLPGFLYIEVKRHLDWFAEKELNGLLFVGEKGAPFRRSSFGRKWRRARAKVGLPEDFRFYDLRHTGHTLSTQSGATLKDTMVRAGQSSEKAALIYQHSDEERQQEVAEGIDAKVRAARGKALSPAPQAREA</sequence>
<keyword evidence="3 5" id="KW-0238">DNA-binding</keyword>
<dbReference type="GO" id="GO:0006310">
    <property type="term" value="P:DNA recombination"/>
    <property type="evidence" value="ECO:0007669"/>
    <property type="project" value="UniProtKB-KW"/>
</dbReference>
<dbReference type="AlphaFoldDB" id="A0A7X6AZA0"/>
<keyword evidence="4" id="KW-0233">DNA recombination</keyword>
<dbReference type="Pfam" id="PF26003">
    <property type="entry name" value="Integrase_N_phage"/>
    <property type="match status" value="1"/>
</dbReference>
<evidence type="ECO:0000313" key="9">
    <source>
        <dbReference type="Proteomes" id="UP000536624"/>
    </source>
</evidence>
<dbReference type="GO" id="GO:0003677">
    <property type="term" value="F:DNA binding"/>
    <property type="evidence" value="ECO:0007669"/>
    <property type="project" value="UniProtKB-UniRule"/>
</dbReference>
<dbReference type="InterPro" id="IPR058717">
    <property type="entry name" value="Phage_L5_Integrase_N"/>
</dbReference>
<dbReference type="InterPro" id="IPR013762">
    <property type="entry name" value="Integrase-like_cat_sf"/>
</dbReference>
<proteinExistence type="inferred from homology"/>
<evidence type="ECO:0000256" key="5">
    <source>
        <dbReference type="PROSITE-ProRule" id="PRU01248"/>
    </source>
</evidence>
<dbReference type="EMBL" id="JAALLH010000001">
    <property type="protein sequence ID" value="NIY67012.1"/>
    <property type="molecule type" value="Genomic_DNA"/>
</dbReference>
<feature type="domain" description="Core-binding (CB)" evidence="7">
    <location>
        <begin position="71"/>
        <end position="150"/>
    </location>
</feature>
<comment type="similarity">
    <text evidence="1">Belongs to the 'phage' integrase family.</text>
</comment>
<protein>
    <submittedName>
        <fullName evidence="8">Integrase</fullName>
    </submittedName>
</protein>
<evidence type="ECO:0000256" key="3">
    <source>
        <dbReference type="ARBA" id="ARBA00023125"/>
    </source>
</evidence>
<dbReference type="Gene3D" id="1.10.150.130">
    <property type="match status" value="1"/>
</dbReference>
<dbReference type="InterPro" id="IPR004107">
    <property type="entry name" value="Integrase_SAM-like_N"/>
</dbReference>
<dbReference type="InterPro" id="IPR044068">
    <property type="entry name" value="CB"/>
</dbReference>
<dbReference type="PROSITE" id="PS51898">
    <property type="entry name" value="TYR_RECOMBINASE"/>
    <property type="match status" value="1"/>
</dbReference>
<dbReference type="PANTHER" id="PTHR30349">
    <property type="entry name" value="PHAGE INTEGRASE-RELATED"/>
    <property type="match status" value="1"/>
</dbReference>
<dbReference type="InterPro" id="IPR002104">
    <property type="entry name" value="Integrase_catalytic"/>
</dbReference>
<evidence type="ECO:0000256" key="1">
    <source>
        <dbReference type="ARBA" id="ARBA00008857"/>
    </source>
</evidence>
<organism evidence="8 9">
    <name type="scientific">Streptomyces malaysiensis</name>
    <dbReference type="NCBI Taxonomy" id="92644"/>
    <lineage>
        <taxon>Bacteria</taxon>
        <taxon>Bacillati</taxon>
        <taxon>Actinomycetota</taxon>
        <taxon>Actinomycetes</taxon>
        <taxon>Kitasatosporales</taxon>
        <taxon>Streptomycetaceae</taxon>
        <taxon>Streptomyces</taxon>
        <taxon>Streptomyces violaceusniger group</taxon>
    </lineage>
</organism>